<feature type="region of interest" description="Disordered" evidence="1">
    <location>
        <begin position="1"/>
        <end position="100"/>
    </location>
</feature>
<feature type="compositionally biased region" description="Basic residues" evidence="1">
    <location>
        <begin position="15"/>
        <end position="26"/>
    </location>
</feature>
<gene>
    <name evidence="3" type="ORF">EVAR_80437_1</name>
</gene>
<evidence type="ECO:0000256" key="2">
    <source>
        <dbReference type="SAM" id="Phobius"/>
    </source>
</evidence>
<keyword evidence="2" id="KW-0812">Transmembrane</keyword>
<dbReference type="Proteomes" id="UP000299102">
    <property type="component" value="Unassembled WGS sequence"/>
</dbReference>
<feature type="transmembrane region" description="Helical" evidence="2">
    <location>
        <begin position="164"/>
        <end position="188"/>
    </location>
</feature>
<organism evidence="3 4">
    <name type="scientific">Eumeta variegata</name>
    <name type="common">Bagworm moth</name>
    <name type="synonym">Eumeta japonica</name>
    <dbReference type="NCBI Taxonomy" id="151549"/>
    <lineage>
        <taxon>Eukaryota</taxon>
        <taxon>Metazoa</taxon>
        <taxon>Ecdysozoa</taxon>
        <taxon>Arthropoda</taxon>
        <taxon>Hexapoda</taxon>
        <taxon>Insecta</taxon>
        <taxon>Pterygota</taxon>
        <taxon>Neoptera</taxon>
        <taxon>Endopterygota</taxon>
        <taxon>Lepidoptera</taxon>
        <taxon>Glossata</taxon>
        <taxon>Ditrysia</taxon>
        <taxon>Tineoidea</taxon>
        <taxon>Psychidae</taxon>
        <taxon>Oiketicinae</taxon>
        <taxon>Eumeta</taxon>
    </lineage>
</organism>
<evidence type="ECO:0000313" key="3">
    <source>
        <dbReference type="EMBL" id="GBP38152.1"/>
    </source>
</evidence>
<proteinExistence type="predicted"/>
<feature type="compositionally biased region" description="Polar residues" evidence="1">
    <location>
        <begin position="1"/>
        <end position="11"/>
    </location>
</feature>
<reference evidence="3 4" key="1">
    <citation type="journal article" date="2019" name="Commun. Biol.">
        <title>The bagworm genome reveals a unique fibroin gene that provides high tensile strength.</title>
        <authorList>
            <person name="Kono N."/>
            <person name="Nakamura H."/>
            <person name="Ohtoshi R."/>
            <person name="Tomita M."/>
            <person name="Numata K."/>
            <person name="Arakawa K."/>
        </authorList>
    </citation>
    <scope>NUCLEOTIDE SEQUENCE [LARGE SCALE GENOMIC DNA]</scope>
</reference>
<keyword evidence="2" id="KW-1133">Transmembrane helix</keyword>
<keyword evidence="2" id="KW-0472">Membrane</keyword>
<evidence type="ECO:0000313" key="4">
    <source>
        <dbReference type="Proteomes" id="UP000299102"/>
    </source>
</evidence>
<protein>
    <submittedName>
        <fullName evidence="3">Uncharacterized protein</fullName>
    </submittedName>
</protein>
<name>A0A4C1VID3_EUMVA</name>
<comment type="caution">
    <text evidence="3">The sequence shown here is derived from an EMBL/GenBank/DDBJ whole genome shotgun (WGS) entry which is preliminary data.</text>
</comment>
<dbReference type="AlphaFoldDB" id="A0A4C1VID3"/>
<dbReference type="EMBL" id="BGZK01000344">
    <property type="protein sequence ID" value="GBP38152.1"/>
    <property type="molecule type" value="Genomic_DNA"/>
</dbReference>
<evidence type="ECO:0000256" key="1">
    <source>
        <dbReference type="SAM" id="MobiDB-lite"/>
    </source>
</evidence>
<keyword evidence="4" id="KW-1185">Reference proteome</keyword>
<accession>A0A4C1VID3</accession>
<sequence>MKQHGCSSTILRPSFKPRHVAGRKLRRGLEQKRGRRHGPGPRAREGLRPSFASRAASAGPWKNNYSPTRPRGPLAPNLRTARPEVSRVTGRARTTKFPTASPRGHRYFIHLFAGLTSRARAGQVRRGRRRAREAVPRPVLAARDRGAGGISRHERRSRSFLRELFTFTVTYTGVTIGASYFTTSSYIFEVILSLDDY</sequence>